<sequence>MSRSPHASRHPARRLRSLVGMLAAALALSGCANSAPSRPSPTTSASASGSASASTPSAGAAPSADQTPWAGDVCISTSTLKSDLQGLATAATTGGGNAHDDAQGRPRQT</sequence>
<feature type="region of interest" description="Disordered" evidence="1">
    <location>
        <begin position="90"/>
        <end position="109"/>
    </location>
</feature>
<dbReference type="AlphaFoldDB" id="A0AAQ2HGM8"/>
<evidence type="ECO:0000256" key="1">
    <source>
        <dbReference type="SAM" id="MobiDB-lite"/>
    </source>
</evidence>
<feature type="chain" id="PRO_5043034096" evidence="2">
    <location>
        <begin position="35"/>
        <end position="109"/>
    </location>
</feature>
<keyword evidence="4" id="KW-1185">Reference proteome</keyword>
<organism evidence="3 4">
    <name type="scientific">Cryobacterium shii</name>
    <dbReference type="NCBI Taxonomy" id="1259235"/>
    <lineage>
        <taxon>Bacteria</taxon>
        <taxon>Bacillati</taxon>
        <taxon>Actinomycetota</taxon>
        <taxon>Actinomycetes</taxon>
        <taxon>Micrococcales</taxon>
        <taxon>Microbacteriaceae</taxon>
        <taxon>Cryobacterium</taxon>
    </lineage>
</organism>
<proteinExistence type="predicted"/>
<gene>
    <name evidence="3" type="ORF">E3O49_03580</name>
</gene>
<comment type="caution">
    <text evidence="3">The sequence shown here is derived from an EMBL/GenBank/DDBJ whole genome shotgun (WGS) entry which is preliminary data.</text>
</comment>
<dbReference type="PROSITE" id="PS51257">
    <property type="entry name" value="PROKAR_LIPOPROTEIN"/>
    <property type="match status" value="1"/>
</dbReference>
<reference evidence="3 4" key="1">
    <citation type="submission" date="2019-03" db="EMBL/GenBank/DDBJ databases">
        <title>Genomics of glacier-inhabiting Cryobacterium strains.</title>
        <authorList>
            <person name="Liu Q."/>
            <person name="Xin Y.-H."/>
        </authorList>
    </citation>
    <scope>NUCLEOTIDE SEQUENCE [LARGE SCALE GENOMIC DNA]</scope>
    <source>
        <strain evidence="4">TMT1-22</strain>
    </source>
</reference>
<keyword evidence="2" id="KW-0732">Signal</keyword>
<evidence type="ECO:0000256" key="2">
    <source>
        <dbReference type="SAM" id="SignalP"/>
    </source>
</evidence>
<feature type="signal peptide" evidence="2">
    <location>
        <begin position="1"/>
        <end position="34"/>
    </location>
</feature>
<feature type="compositionally biased region" description="Low complexity" evidence="1">
    <location>
        <begin position="34"/>
        <end position="64"/>
    </location>
</feature>
<feature type="region of interest" description="Disordered" evidence="1">
    <location>
        <begin position="31"/>
        <end position="71"/>
    </location>
</feature>
<protein>
    <submittedName>
        <fullName evidence="3">Uncharacterized protein</fullName>
    </submittedName>
</protein>
<name>A0AAQ2HGM8_9MICO</name>
<dbReference type="Proteomes" id="UP000297403">
    <property type="component" value="Unassembled WGS sequence"/>
</dbReference>
<accession>A0AAQ2HGM8</accession>
<evidence type="ECO:0000313" key="3">
    <source>
        <dbReference type="EMBL" id="TFC51726.1"/>
    </source>
</evidence>
<dbReference type="EMBL" id="SOFY01000013">
    <property type="protein sequence ID" value="TFC51726.1"/>
    <property type="molecule type" value="Genomic_DNA"/>
</dbReference>
<evidence type="ECO:0000313" key="4">
    <source>
        <dbReference type="Proteomes" id="UP000297403"/>
    </source>
</evidence>
<feature type="compositionally biased region" description="Basic and acidic residues" evidence="1">
    <location>
        <begin position="98"/>
        <end position="109"/>
    </location>
</feature>
<dbReference type="RefSeq" id="WP_134403147.1">
    <property type="nucleotide sequence ID" value="NZ_SOFY01000013.1"/>
</dbReference>